<dbReference type="InterPro" id="IPR003439">
    <property type="entry name" value="ABC_transporter-like_ATP-bd"/>
</dbReference>
<dbReference type="GO" id="GO:0005886">
    <property type="term" value="C:plasma membrane"/>
    <property type="evidence" value="ECO:0007669"/>
    <property type="project" value="UniProtKB-SubCell"/>
</dbReference>
<keyword evidence="4" id="KW-1003">Cell membrane</keyword>
<protein>
    <submittedName>
        <fullName evidence="10">Amino acid ABC transporter ATP-binding protein (PAAT family)</fullName>
    </submittedName>
</protein>
<name>A0A4R3K3Y0_9FIRM</name>
<dbReference type="InterPro" id="IPR003593">
    <property type="entry name" value="AAA+_ATPase"/>
</dbReference>
<proteinExistence type="inferred from homology"/>
<dbReference type="GO" id="GO:0016887">
    <property type="term" value="F:ATP hydrolysis activity"/>
    <property type="evidence" value="ECO:0007669"/>
    <property type="project" value="InterPro"/>
</dbReference>
<dbReference type="InterPro" id="IPR027417">
    <property type="entry name" value="P-loop_NTPase"/>
</dbReference>
<keyword evidence="11" id="KW-1185">Reference proteome</keyword>
<comment type="similarity">
    <text evidence="2">Belongs to the ABC transporter superfamily.</text>
</comment>
<dbReference type="CDD" id="cd03262">
    <property type="entry name" value="ABC_HisP_GlnQ"/>
    <property type="match status" value="1"/>
</dbReference>
<dbReference type="SMART" id="SM00382">
    <property type="entry name" value="AAA"/>
    <property type="match status" value="1"/>
</dbReference>
<reference evidence="10 11" key="1">
    <citation type="submission" date="2019-03" db="EMBL/GenBank/DDBJ databases">
        <title>Genomic Encyclopedia of Type Strains, Phase IV (KMG-IV): sequencing the most valuable type-strain genomes for metagenomic binning, comparative biology and taxonomic classification.</title>
        <authorList>
            <person name="Goeker M."/>
        </authorList>
    </citation>
    <scope>NUCLEOTIDE SEQUENCE [LARGE SCALE GENOMIC DNA]</scope>
    <source>
        <strain evidence="10 11">DSM 20467</strain>
    </source>
</reference>
<dbReference type="InterPro" id="IPR017871">
    <property type="entry name" value="ABC_transporter-like_CS"/>
</dbReference>
<evidence type="ECO:0000313" key="11">
    <source>
        <dbReference type="Proteomes" id="UP000295188"/>
    </source>
</evidence>
<keyword evidence="8" id="KW-0472">Membrane</keyword>
<dbReference type="SUPFAM" id="SSF52540">
    <property type="entry name" value="P-loop containing nucleoside triphosphate hydrolases"/>
    <property type="match status" value="1"/>
</dbReference>
<keyword evidence="7" id="KW-0029">Amino-acid transport</keyword>
<dbReference type="Proteomes" id="UP000295188">
    <property type="component" value="Unassembled WGS sequence"/>
</dbReference>
<sequence length="241" mass="26860">MMEVRHLKKKYQENTVLNDINLSFQTKDVTCILGPSGAGKSTLLRCLNLLEKPTEGKILYEGKDILGKQFDIRQLREEVGMVFQHFNLFPLKTVAENIMLAPRLVKKTGKKEARECAEAMLAKVGLADKADAMPTSLSGGQQQRVAIARALAMQPKMILFDEPTSALDPELVGDVLNVMRKLADEGMSMIIVTHEMNFAKEVADRVIFMADGSIIEDALPDQFFSAPKTERAKSFLARFLI</sequence>
<dbReference type="PANTHER" id="PTHR43166:SF9">
    <property type="entry name" value="GLUTAMATE_ASPARTATE IMPORT ATP-BINDING PROTEIN GLTL"/>
    <property type="match status" value="1"/>
</dbReference>
<dbReference type="Pfam" id="PF00005">
    <property type="entry name" value="ABC_tran"/>
    <property type="match status" value="1"/>
</dbReference>
<evidence type="ECO:0000256" key="1">
    <source>
        <dbReference type="ARBA" id="ARBA00004202"/>
    </source>
</evidence>
<dbReference type="RefSeq" id="WP_132550937.1">
    <property type="nucleotide sequence ID" value="NZ_SMAA01000016.1"/>
</dbReference>
<dbReference type="Gene3D" id="3.40.50.300">
    <property type="entry name" value="P-loop containing nucleotide triphosphate hydrolases"/>
    <property type="match status" value="1"/>
</dbReference>
<feature type="domain" description="ABC transporter" evidence="9">
    <location>
        <begin position="2"/>
        <end position="236"/>
    </location>
</feature>
<accession>A0A4R3K3Y0</accession>
<dbReference type="InterPro" id="IPR030679">
    <property type="entry name" value="ABC_ATPase_HisP-typ"/>
</dbReference>
<organism evidence="10 11">
    <name type="scientific">Pectinatus cerevisiiphilus</name>
    <dbReference type="NCBI Taxonomy" id="86956"/>
    <lineage>
        <taxon>Bacteria</taxon>
        <taxon>Bacillati</taxon>
        <taxon>Bacillota</taxon>
        <taxon>Negativicutes</taxon>
        <taxon>Selenomonadales</taxon>
        <taxon>Selenomonadaceae</taxon>
        <taxon>Pectinatus</taxon>
    </lineage>
</organism>
<keyword evidence="5" id="KW-0547">Nucleotide-binding</keyword>
<comment type="subcellular location">
    <subcellularLocation>
        <location evidence="1">Cell membrane</location>
        <topology evidence="1">Peripheral membrane protein</topology>
    </subcellularLocation>
</comment>
<evidence type="ECO:0000256" key="2">
    <source>
        <dbReference type="ARBA" id="ARBA00005417"/>
    </source>
</evidence>
<dbReference type="InterPro" id="IPR050086">
    <property type="entry name" value="MetN_ABC_transporter-like"/>
</dbReference>
<dbReference type="PROSITE" id="PS00211">
    <property type="entry name" value="ABC_TRANSPORTER_1"/>
    <property type="match status" value="1"/>
</dbReference>
<evidence type="ECO:0000256" key="7">
    <source>
        <dbReference type="ARBA" id="ARBA00022970"/>
    </source>
</evidence>
<gene>
    <name evidence="10" type="ORF">EDC37_11640</name>
</gene>
<evidence type="ECO:0000313" key="10">
    <source>
        <dbReference type="EMBL" id="TCS77375.1"/>
    </source>
</evidence>
<evidence type="ECO:0000256" key="4">
    <source>
        <dbReference type="ARBA" id="ARBA00022475"/>
    </source>
</evidence>
<dbReference type="PIRSF" id="PIRSF039085">
    <property type="entry name" value="ABC_ATPase_HisP"/>
    <property type="match status" value="1"/>
</dbReference>
<dbReference type="GO" id="GO:0015424">
    <property type="term" value="F:ABC-type amino acid transporter activity"/>
    <property type="evidence" value="ECO:0007669"/>
    <property type="project" value="InterPro"/>
</dbReference>
<evidence type="ECO:0000259" key="9">
    <source>
        <dbReference type="PROSITE" id="PS50893"/>
    </source>
</evidence>
<dbReference type="AlphaFoldDB" id="A0A4R3K3Y0"/>
<keyword evidence="3" id="KW-0813">Transport</keyword>
<dbReference type="GO" id="GO:0005524">
    <property type="term" value="F:ATP binding"/>
    <property type="evidence" value="ECO:0007669"/>
    <property type="project" value="UniProtKB-KW"/>
</dbReference>
<evidence type="ECO:0000256" key="5">
    <source>
        <dbReference type="ARBA" id="ARBA00022741"/>
    </source>
</evidence>
<evidence type="ECO:0000256" key="6">
    <source>
        <dbReference type="ARBA" id="ARBA00022840"/>
    </source>
</evidence>
<dbReference type="PROSITE" id="PS50893">
    <property type="entry name" value="ABC_TRANSPORTER_2"/>
    <property type="match status" value="1"/>
</dbReference>
<evidence type="ECO:0000256" key="3">
    <source>
        <dbReference type="ARBA" id="ARBA00022448"/>
    </source>
</evidence>
<dbReference type="FunFam" id="3.40.50.300:FF:000020">
    <property type="entry name" value="Amino acid ABC transporter ATP-binding component"/>
    <property type="match status" value="1"/>
</dbReference>
<dbReference type="EMBL" id="SMAA01000016">
    <property type="protein sequence ID" value="TCS77375.1"/>
    <property type="molecule type" value="Genomic_DNA"/>
</dbReference>
<comment type="caution">
    <text evidence="10">The sequence shown here is derived from an EMBL/GenBank/DDBJ whole genome shotgun (WGS) entry which is preliminary data.</text>
</comment>
<evidence type="ECO:0000256" key="8">
    <source>
        <dbReference type="ARBA" id="ARBA00023136"/>
    </source>
</evidence>
<keyword evidence="6 10" id="KW-0067">ATP-binding</keyword>
<dbReference type="OrthoDB" id="9804199at2"/>
<dbReference type="PANTHER" id="PTHR43166">
    <property type="entry name" value="AMINO ACID IMPORT ATP-BINDING PROTEIN"/>
    <property type="match status" value="1"/>
</dbReference>